<evidence type="ECO:0000256" key="3">
    <source>
        <dbReference type="SAM" id="SignalP"/>
    </source>
</evidence>
<keyword evidence="6" id="KW-1185">Reference proteome</keyword>
<reference evidence="6" key="1">
    <citation type="submission" date="2018-02" db="EMBL/GenBank/DDBJ databases">
        <authorList>
            <person name="Clavel T."/>
            <person name="Strowig T."/>
        </authorList>
    </citation>
    <scope>NUCLEOTIDE SEQUENCE [LARGE SCALE GENOMIC DNA]</scope>
    <source>
        <strain evidence="6">DSM 103720</strain>
    </source>
</reference>
<organism evidence="5 6">
    <name type="scientific">Duncaniella muris</name>
    <dbReference type="NCBI Taxonomy" id="2094150"/>
    <lineage>
        <taxon>Bacteria</taxon>
        <taxon>Pseudomonadati</taxon>
        <taxon>Bacteroidota</taxon>
        <taxon>Bacteroidia</taxon>
        <taxon>Bacteroidales</taxon>
        <taxon>Muribaculaceae</taxon>
        <taxon>Duncaniella</taxon>
    </lineage>
</organism>
<evidence type="ECO:0000256" key="1">
    <source>
        <dbReference type="ARBA" id="ARBA00022729"/>
    </source>
</evidence>
<comment type="caution">
    <text evidence="5">The sequence shown here is derived from an EMBL/GenBank/DDBJ whole genome shotgun (WGS) entry which is preliminary data.</text>
</comment>
<dbReference type="Gene3D" id="3.40.30.10">
    <property type="entry name" value="Glutaredoxin"/>
    <property type="match status" value="1"/>
</dbReference>
<dbReference type="CDD" id="cd02947">
    <property type="entry name" value="TRX_family"/>
    <property type="match status" value="1"/>
</dbReference>
<dbReference type="PANTHER" id="PTHR15337:SF11">
    <property type="entry name" value="THIOREDOXIN DOMAIN-CONTAINING PROTEIN"/>
    <property type="match status" value="1"/>
</dbReference>
<evidence type="ECO:0000313" key="6">
    <source>
        <dbReference type="Proteomes" id="UP000244905"/>
    </source>
</evidence>
<dbReference type="SUPFAM" id="SSF52833">
    <property type="entry name" value="Thioredoxin-like"/>
    <property type="match status" value="1"/>
</dbReference>
<evidence type="ECO:0000313" key="5">
    <source>
        <dbReference type="EMBL" id="PWB00903.1"/>
    </source>
</evidence>
<dbReference type="PROSITE" id="PS51352">
    <property type="entry name" value="THIOREDOXIN_2"/>
    <property type="match status" value="1"/>
</dbReference>
<dbReference type="InterPro" id="IPR013766">
    <property type="entry name" value="Thioredoxin_domain"/>
</dbReference>
<keyword evidence="2" id="KW-0676">Redox-active center</keyword>
<evidence type="ECO:0000256" key="2">
    <source>
        <dbReference type="ARBA" id="ARBA00023284"/>
    </source>
</evidence>
<feature type="domain" description="Thioredoxin" evidence="4">
    <location>
        <begin position="6"/>
        <end position="134"/>
    </location>
</feature>
<name>A0A2V1IN01_9BACT</name>
<dbReference type="Proteomes" id="UP000244905">
    <property type="component" value="Unassembled WGS sequence"/>
</dbReference>
<feature type="chain" id="PRO_5015900811" evidence="3">
    <location>
        <begin position="22"/>
        <end position="362"/>
    </location>
</feature>
<dbReference type="InterPro" id="IPR017937">
    <property type="entry name" value="Thioredoxin_CS"/>
</dbReference>
<dbReference type="EMBL" id="PUEC01000029">
    <property type="protein sequence ID" value="PWB00903.1"/>
    <property type="molecule type" value="Genomic_DNA"/>
</dbReference>
<protein>
    <submittedName>
        <fullName evidence="5">DUF255 domain-containing protein</fullName>
    </submittedName>
</protein>
<dbReference type="PANTHER" id="PTHR15337">
    <property type="entry name" value="ANTERIOR GRADIENT PROTEIN-RELATED"/>
    <property type="match status" value="1"/>
</dbReference>
<dbReference type="RefSeq" id="WP_107033055.1">
    <property type="nucleotide sequence ID" value="NZ_CAOLBL010000053.1"/>
</dbReference>
<dbReference type="PROSITE" id="PS00194">
    <property type="entry name" value="THIOREDOXIN_1"/>
    <property type="match status" value="1"/>
</dbReference>
<dbReference type="Pfam" id="PF00085">
    <property type="entry name" value="Thioredoxin"/>
    <property type="match status" value="1"/>
</dbReference>
<dbReference type="InterPro" id="IPR036249">
    <property type="entry name" value="Thioredoxin-like_sf"/>
</dbReference>
<keyword evidence="1 3" id="KW-0732">Signal</keyword>
<accession>A0A2V1IN01</accession>
<sequence length="362" mass="40996">MMKRFFLSSALCLGFALTGAAQTEFRHISFEEALTAAKAEGKKVFIDFYTSWCGPCKRLAANVFPTKEVGDYMNSNYVCLKLDAEKEGADLAKQFQVSAYPTLIVVDTDGKLLGSFAGYKEGKDFIAAVDALKDPEMNPERVKERYLAGERNGKLVFAYARYLMENNRSYQEGIRQSQQVIDEYFNSLSDSDRLKPENALMFTNYTYEYSNPRLKFMCDNVNAFDESLREDVKKMIAILYRQEAYRYLSGNHLVDEASRSAYDLFKKESAGLGYADDFAGMFRFIEKRAESDDAAYLAYCNENFPSLDDDAQSSLVSGVGEIFNTDTPEQKKAISAFIRKYIGTMSSQGVYMAAMSIYQLEK</sequence>
<dbReference type="InterPro" id="IPR051099">
    <property type="entry name" value="AGR/TXD"/>
</dbReference>
<gene>
    <name evidence="5" type="ORF">C5O23_11360</name>
</gene>
<dbReference type="GeneID" id="82526928"/>
<dbReference type="AlphaFoldDB" id="A0A2V1IN01"/>
<evidence type="ECO:0000259" key="4">
    <source>
        <dbReference type="PROSITE" id="PS51352"/>
    </source>
</evidence>
<proteinExistence type="predicted"/>
<feature type="signal peptide" evidence="3">
    <location>
        <begin position="1"/>
        <end position="21"/>
    </location>
</feature>